<dbReference type="InterPro" id="IPR015191">
    <property type="entry name" value="SelB_WHD4"/>
</dbReference>
<dbReference type="Pfam" id="PF25461">
    <property type="entry name" value="Beta-barrel_SelB"/>
    <property type="match status" value="1"/>
</dbReference>
<dbReference type="EMBL" id="CP017634">
    <property type="protein sequence ID" value="ATW26386.1"/>
    <property type="molecule type" value="Genomic_DNA"/>
</dbReference>
<dbReference type="InterPro" id="IPR009000">
    <property type="entry name" value="Transl_B-barrel_sf"/>
</dbReference>
<sequence length="636" mass="70786">MQRIIIGTAGHVDHGKTVLTKRLTGVDTDRLKEEKERGISIELGFAPLTLPSGTKVGLVDVPGHERFIKNMLAGIAGIDLVLLVIAADEGVMPQTREHLDIINLLEVKKGIVVITKSDLVDEEWLELIKQDITQVLAGTVLENAPMVAVSAFTGTGIAELLTMIDKQAQETPPKEVTGKVRIPIDRVFTITGFGTVITGTLWAGRLKVGDMVEILPKDLNVRVRTLQVHGEKVPEATAGQRVAVNLAGVEAEEIERGDVLAEPGLLETSFRMDVRLRLLAHNGISLDQRARVRIHHGTREVLGRINLLDREELLPGDSCFCQLVLETPLMALRGDHYVMRTYSPMITIGGGVIVDPVPGKHKRYKEEVIKTLEVKSLGNPRDLVLQSLSEDPMGMLTPKDIAGKTGLEEPLVGEQLNSLSREGEVFAVAGEGTGYYLTRDRDVKWRLSAQKRLKEFHDKYPLRPGMPKEELRSRDFPNISGKVFNLLVEHWENTGLIRAESQNIAAGDFRVEISPSLEKAIKTIEEKLLEQPFSPPGWEALAEAAGLAGEMKNEVLLWLQNHHRVAKLAEDVLIHNQALEEGKEKIKQYIKEHGMIQLAETRDLLNTSRKYALPLLEYLDQIKFTRRKADTRILFS</sequence>
<dbReference type="PRINTS" id="PR00315">
    <property type="entry name" value="ELONGATNFCT"/>
</dbReference>
<dbReference type="InterPro" id="IPR000795">
    <property type="entry name" value="T_Tr_GTP-bd_dom"/>
</dbReference>
<dbReference type="InterPro" id="IPR050055">
    <property type="entry name" value="EF-Tu_GTPase"/>
</dbReference>
<dbReference type="GO" id="GO:0003723">
    <property type="term" value="F:RNA binding"/>
    <property type="evidence" value="ECO:0007669"/>
    <property type="project" value="InterPro"/>
</dbReference>
<dbReference type="Proteomes" id="UP000323521">
    <property type="component" value="Chromosome"/>
</dbReference>
<organism evidence="10 11">
    <name type="scientific">Formimonas warabiya</name>
    <dbReference type="NCBI Taxonomy" id="1761012"/>
    <lineage>
        <taxon>Bacteria</taxon>
        <taxon>Bacillati</taxon>
        <taxon>Bacillota</taxon>
        <taxon>Clostridia</taxon>
        <taxon>Eubacteriales</taxon>
        <taxon>Peptococcaceae</taxon>
        <taxon>Candidatus Formimonas</taxon>
    </lineage>
</organism>
<dbReference type="GO" id="GO:0001514">
    <property type="term" value="P:selenocysteine incorporation"/>
    <property type="evidence" value="ECO:0007669"/>
    <property type="project" value="InterPro"/>
</dbReference>
<evidence type="ECO:0000256" key="3">
    <source>
        <dbReference type="ARBA" id="ARBA00022490"/>
    </source>
</evidence>
<evidence type="ECO:0000313" key="11">
    <source>
        <dbReference type="Proteomes" id="UP000323521"/>
    </source>
</evidence>
<comment type="subcellular location">
    <subcellularLocation>
        <location evidence="1">Cytoplasm</location>
    </subcellularLocation>
</comment>
<dbReference type="InterPro" id="IPR004535">
    <property type="entry name" value="Transl_elong_SelB"/>
</dbReference>
<dbReference type="InterPro" id="IPR027417">
    <property type="entry name" value="P-loop_NTPase"/>
</dbReference>
<dbReference type="NCBIfam" id="TIGR00231">
    <property type="entry name" value="small_GTP"/>
    <property type="match status" value="1"/>
</dbReference>
<accession>A0A3G1KVC9</accession>
<dbReference type="InterPro" id="IPR004161">
    <property type="entry name" value="EFTu-like_2"/>
</dbReference>
<dbReference type="Pfam" id="PF09107">
    <property type="entry name" value="WHD_3rd_SelB"/>
    <property type="match status" value="1"/>
</dbReference>
<name>A0A3G1KVC9_FORW1</name>
<dbReference type="InterPro" id="IPR015190">
    <property type="entry name" value="Elong_fac_SelB-wing-hlx_typ-2"/>
</dbReference>
<dbReference type="GO" id="GO:0003924">
    <property type="term" value="F:GTPase activity"/>
    <property type="evidence" value="ECO:0007669"/>
    <property type="project" value="InterPro"/>
</dbReference>
<evidence type="ECO:0000313" key="10">
    <source>
        <dbReference type="EMBL" id="ATW26386.1"/>
    </source>
</evidence>
<evidence type="ECO:0000256" key="2">
    <source>
        <dbReference type="ARBA" id="ARBA00015953"/>
    </source>
</evidence>
<dbReference type="SUPFAM" id="SSF50447">
    <property type="entry name" value="Translation proteins"/>
    <property type="match status" value="1"/>
</dbReference>
<dbReference type="CDD" id="cd03696">
    <property type="entry name" value="SelB_II"/>
    <property type="match status" value="1"/>
</dbReference>
<gene>
    <name evidence="10" type="ORF">DCMF_17935</name>
</gene>
<dbReference type="CDD" id="cd15491">
    <property type="entry name" value="selB_III"/>
    <property type="match status" value="1"/>
</dbReference>
<keyword evidence="5" id="KW-0648">Protein biosynthesis</keyword>
<dbReference type="NCBIfam" id="TIGR00475">
    <property type="entry name" value="selB"/>
    <property type="match status" value="1"/>
</dbReference>
<comment type="function">
    <text evidence="7">Translation factor necessary for the incorporation of selenocysteine into proteins. It probably replaces EF-Tu for the insertion of selenocysteine directed by the UGA codon. SelB binds GTP and GDP.</text>
</comment>
<reference evidence="10 11" key="1">
    <citation type="submission" date="2016-10" db="EMBL/GenBank/DDBJ databases">
        <title>Complete Genome Sequence of Peptococcaceae strain DCMF.</title>
        <authorList>
            <person name="Edwards R.J."/>
            <person name="Holland S.I."/>
            <person name="Deshpande N.P."/>
            <person name="Wong Y.K."/>
            <person name="Ertan H."/>
            <person name="Manefield M."/>
            <person name="Russell T.L."/>
            <person name="Lee M.J."/>
        </authorList>
    </citation>
    <scope>NUCLEOTIDE SEQUENCE [LARGE SCALE GENOMIC DNA]</scope>
    <source>
        <strain evidence="10 11">DCMF</strain>
    </source>
</reference>
<dbReference type="Pfam" id="PF09106">
    <property type="entry name" value="WHD_2nd_SelB"/>
    <property type="match status" value="1"/>
</dbReference>
<evidence type="ECO:0000256" key="1">
    <source>
        <dbReference type="ARBA" id="ARBA00004496"/>
    </source>
</evidence>
<dbReference type="Gene3D" id="3.40.50.300">
    <property type="entry name" value="P-loop containing nucleotide triphosphate hydrolases"/>
    <property type="match status" value="1"/>
</dbReference>
<feature type="domain" description="Tr-type G" evidence="9">
    <location>
        <begin position="1"/>
        <end position="173"/>
    </location>
</feature>
<evidence type="ECO:0000256" key="8">
    <source>
        <dbReference type="ARBA" id="ARBA00031615"/>
    </source>
</evidence>
<dbReference type="InterPro" id="IPR036390">
    <property type="entry name" value="WH_DNA-bd_sf"/>
</dbReference>
<keyword evidence="11" id="KW-1185">Reference proteome</keyword>
<keyword evidence="3" id="KW-0963">Cytoplasm</keyword>
<dbReference type="GO" id="GO:0005525">
    <property type="term" value="F:GTP binding"/>
    <property type="evidence" value="ECO:0007669"/>
    <property type="project" value="UniProtKB-KW"/>
</dbReference>
<dbReference type="GO" id="GO:0005737">
    <property type="term" value="C:cytoplasm"/>
    <property type="evidence" value="ECO:0007669"/>
    <property type="project" value="UniProtKB-SubCell"/>
</dbReference>
<evidence type="ECO:0000256" key="6">
    <source>
        <dbReference type="ARBA" id="ARBA00023134"/>
    </source>
</evidence>
<keyword evidence="6" id="KW-0342">GTP-binding</keyword>
<proteinExistence type="predicted"/>
<dbReference type="Gene3D" id="1.10.10.2770">
    <property type="match status" value="1"/>
</dbReference>
<dbReference type="Gene3D" id="2.40.30.10">
    <property type="entry name" value="Translation factors"/>
    <property type="match status" value="1"/>
</dbReference>
<protein>
    <recommendedName>
        <fullName evidence="2">Selenocysteine-specific elongation factor</fullName>
    </recommendedName>
    <alternativeName>
        <fullName evidence="8">SelB translation factor</fullName>
    </alternativeName>
</protein>
<evidence type="ECO:0000256" key="5">
    <source>
        <dbReference type="ARBA" id="ARBA00022917"/>
    </source>
</evidence>
<dbReference type="OrthoDB" id="9804504at2"/>
<dbReference type="PANTHER" id="PTHR43721:SF22">
    <property type="entry name" value="ELONGATION FACTOR TU, MITOCHONDRIAL"/>
    <property type="match status" value="1"/>
</dbReference>
<keyword evidence="4" id="KW-0547">Nucleotide-binding</keyword>
<dbReference type="SUPFAM" id="SSF46785">
    <property type="entry name" value="Winged helix' DNA-binding domain"/>
    <property type="match status" value="2"/>
</dbReference>
<evidence type="ECO:0000256" key="4">
    <source>
        <dbReference type="ARBA" id="ARBA00022741"/>
    </source>
</evidence>
<dbReference type="Pfam" id="PF00009">
    <property type="entry name" value="GTP_EFTU"/>
    <property type="match status" value="1"/>
</dbReference>
<dbReference type="SUPFAM" id="SSF52540">
    <property type="entry name" value="P-loop containing nucleoside triphosphate hydrolases"/>
    <property type="match status" value="1"/>
</dbReference>
<dbReference type="PANTHER" id="PTHR43721">
    <property type="entry name" value="ELONGATION FACTOR TU-RELATED"/>
    <property type="match status" value="1"/>
</dbReference>
<dbReference type="InterPro" id="IPR009001">
    <property type="entry name" value="Transl_elong_EF1A/Init_IF2_C"/>
</dbReference>
<evidence type="ECO:0000259" key="9">
    <source>
        <dbReference type="PROSITE" id="PS51722"/>
    </source>
</evidence>
<dbReference type="SUPFAM" id="SSF50465">
    <property type="entry name" value="EF-Tu/eEF-1alpha/eIF2-gamma C-terminal domain"/>
    <property type="match status" value="1"/>
</dbReference>
<evidence type="ECO:0000256" key="7">
    <source>
        <dbReference type="ARBA" id="ARBA00025526"/>
    </source>
</evidence>
<dbReference type="Gene3D" id="1.10.10.10">
    <property type="entry name" value="Winged helix-like DNA-binding domain superfamily/Winged helix DNA-binding domain"/>
    <property type="match status" value="1"/>
</dbReference>
<keyword evidence="10" id="KW-0251">Elongation factor</keyword>
<dbReference type="InterPro" id="IPR005225">
    <property type="entry name" value="Small_GTP-bd"/>
</dbReference>
<dbReference type="CDD" id="cd04171">
    <property type="entry name" value="SelB"/>
    <property type="match status" value="1"/>
</dbReference>
<dbReference type="RefSeq" id="WP_148135695.1">
    <property type="nucleotide sequence ID" value="NZ_CP017634.1"/>
</dbReference>
<dbReference type="GO" id="GO:0003746">
    <property type="term" value="F:translation elongation factor activity"/>
    <property type="evidence" value="ECO:0007669"/>
    <property type="project" value="UniProtKB-KW"/>
</dbReference>
<dbReference type="AlphaFoldDB" id="A0A3G1KVC9"/>
<dbReference type="KEGG" id="fwa:DCMF_17935"/>
<dbReference type="Pfam" id="PF03144">
    <property type="entry name" value="GTP_EFTU_D2"/>
    <property type="match status" value="1"/>
</dbReference>
<dbReference type="PROSITE" id="PS51722">
    <property type="entry name" value="G_TR_2"/>
    <property type="match status" value="1"/>
</dbReference>
<dbReference type="InterPro" id="IPR057335">
    <property type="entry name" value="Beta-barrel_SelB"/>
</dbReference>
<dbReference type="InterPro" id="IPR036388">
    <property type="entry name" value="WH-like_DNA-bd_sf"/>
</dbReference>